<dbReference type="EMBL" id="RJKX01000015">
    <property type="protein sequence ID" value="ROP84015.1"/>
    <property type="molecule type" value="Genomic_DNA"/>
</dbReference>
<evidence type="ECO:0000313" key="4">
    <source>
        <dbReference type="Proteomes" id="UP000278222"/>
    </source>
</evidence>
<organism evidence="3 4">
    <name type="scientific">Stella humosa</name>
    <dbReference type="NCBI Taxonomy" id="94"/>
    <lineage>
        <taxon>Bacteria</taxon>
        <taxon>Pseudomonadati</taxon>
        <taxon>Pseudomonadota</taxon>
        <taxon>Alphaproteobacteria</taxon>
        <taxon>Rhodospirillales</taxon>
        <taxon>Stellaceae</taxon>
        <taxon>Stella</taxon>
    </lineage>
</organism>
<reference evidence="3 4" key="1">
    <citation type="submission" date="2018-11" db="EMBL/GenBank/DDBJ databases">
        <title>Genomic Encyclopedia of Type Strains, Phase IV (KMG-IV): sequencing the most valuable type-strain genomes for metagenomic binning, comparative biology and taxonomic classification.</title>
        <authorList>
            <person name="Goeker M."/>
        </authorList>
    </citation>
    <scope>NUCLEOTIDE SEQUENCE [LARGE SCALE GENOMIC DNA]</scope>
    <source>
        <strain evidence="3 4">DSM 5900</strain>
    </source>
</reference>
<dbReference type="AlphaFoldDB" id="A0A3N1L3N3"/>
<keyword evidence="2" id="KW-0732">Signal</keyword>
<feature type="compositionally biased region" description="Basic and acidic residues" evidence="1">
    <location>
        <begin position="109"/>
        <end position="121"/>
    </location>
</feature>
<sequence>MIRAFAVALTLLALLPAAAHAAGPFQPVGLWRFFHTDGKPFLARLMPDQSATTDFGQGEVGIWRWEGQRVRVYYTSGWDDVLYQKDGVFHKAGWAPGADHCGPPSNDAVAEHVSDDPAAKP</sequence>
<name>A0A3N1L3N3_9PROT</name>
<keyword evidence="4" id="KW-1185">Reference proteome</keyword>
<feature type="region of interest" description="Disordered" evidence="1">
    <location>
        <begin position="100"/>
        <end position="121"/>
    </location>
</feature>
<dbReference type="Proteomes" id="UP000278222">
    <property type="component" value="Unassembled WGS sequence"/>
</dbReference>
<comment type="caution">
    <text evidence="3">The sequence shown here is derived from an EMBL/GenBank/DDBJ whole genome shotgun (WGS) entry which is preliminary data.</text>
</comment>
<evidence type="ECO:0000256" key="1">
    <source>
        <dbReference type="SAM" id="MobiDB-lite"/>
    </source>
</evidence>
<proteinExistence type="predicted"/>
<accession>A0A3N1L3N3</accession>
<dbReference type="RefSeq" id="WP_123691585.1">
    <property type="nucleotide sequence ID" value="NZ_AP019700.1"/>
</dbReference>
<feature type="signal peptide" evidence="2">
    <location>
        <begin position="1"/>
        <end position="21"/>
    </location>
</feature>
<evidence type="ECO:0000256" key="2">
    <source>
        <dbReference type="SAM" id="SignalP"/>
    </source>
</evidence>
<gene>
    <name evidence="3" type="ORF">EDC65_3360</name>
</gene>
<protein>
    <submittedName>
        <fullName evidence="3">Uncharacterized protein</fullName>
    </submittedName>
</protein>
<evidence type="ECO:0000313" key="3">
    <source>
        <dbReference type="EMBL" id="ROP84015.1"/>
    </source>
</evidence>
<feature type="chain" id="PRO_5018229837" evidence="2">
    <location>
        <begin position="22"/>
        <end position="121"/>
    </location>
</feature>